<protein>
    <submittedName>
        <fullName evidence="2">Methyltransferase domain-containing protein</fullName>
    </submittedName>
</protein>
<keyword evidence="2" id="KW-0808">Transferase</keyword>
<dbReference type="GO" id="GO:0008168">
    <property type="term" value="F:methyltransferase activity"/>
    <property type="evidence" value="ECO:0007669"/>
    <property type="project" value="UniProtKB-KW"/>
</dbReference>
<dbReference type="EMBL" id="CP080333">
    <property type="protein sequence ID" value="QYL16535.1"/>
    <property type="molecule type" value="Genomic_DNA"/>
</dbReference>
<keyword evidence="3" id="KW-1185">Reference proteome</keyword>
<reference evidence="2 3" key="1">
    <citation type="submission" date="2021-07" db="EMBL/GenBank/DDBJ databases">
        <title>Whole genome sequencing of non-tuberculosis mycobacteria type-strains.</title>
        <authorList>
            <person name="Igarashi Y."/>
            <person name="Osugi A."/>
            <person name="Mitarai S."/>
        </authorList>
    </citation>
    <scope>NUCLEOTIDE SEQUENCE [LARGE SCALE GENOMIC DNA]</scope>
    <source>
        <strain evidence="2 3">JCM 16370</strain>
    </source>
</reference>
<dbReference type="GO" id="GO:0032259">
    <property type="term" value="P:methylation"/>
    <property type="evidence" value="ECO:0007669"/>
    <property type="project" value="UniProtKB-KW"/>
</dbReference>
<dbReference type="RefSeq" id="WP_217353544.1">
    <property type="nucleotide sequence ID" value="NZ_CP080333.1"/>
</dbReference>
<feature type="domain" description="Methyltransferase" evidence="1">
    <location>
        <begin position="48"/>
        <end position="142"/>
    </location>
</feature>
<proteinExistence type="predicted"/>
<gene>
    <name evidence="2" type="ORF">K0O64_26655</name>
</gene>
<evidence type="ECO:0000313" key="2">
    <source>
        <dbReference type="EMBL" id="QYL16535.1"/>
    </source>
</evidence>
<dbReference type="InterPro" id="IPR041698">
    <property type="entry name" value="Methyltransf_25"/>
</dbReference>
<dbReference type="PANTHER" id="PTHR12843">
    <property type="entry name" value="PROTEIN-LYSINE N-METHYLTRANSFERASE METTL10"/>
    <property type="match status" value="1"/>
</dbReference>
<evidence type="ECO:0000259" key="1">
    <source>
        <dbReference type="Pfam" id="PF13649"/>
    </source>
</evidence>
<dbReference type="Proteomes" id="UP000825367">
    <property type="component" value="Chromosome"/>
</dbReference>
<accession>A0ABX8VL64</accession>
<keyword evidence="2" id="KW-0489">Methyltransferase</keyword>
<dbReference type="PANTHER" id="PTHR12843:SF5">
    <property type="entry name" value="EEF1A LYSINE METHYLTRANSFERASE 2"/>
    <property type="match status" value="1"/>
</dbReference>
<dbReference type="Pfam" id="PF13649">
    <property type="entry name" value="Methyltransf_25"/>
    <property type="match status" value="1"/>
</dbReference>
<name>A0ABX8VL64_9MYCO</name>
<evidence type="ECO:0000313" key="3">
    <source>
        <dbReference type="Proteomes" id="UP000825367"/>
    </source>
</evidence>
<organism evidence="2 3">
    <name type="scientific">Mycolicibacterium pallens</name>
    <dbReference type="NCBI Taxonomy" id="370524"/>
    <lineage>
        <taxon>Bacteria</taxon>
        <taxon>Bacillati</taxon>
        <taxon>Actinomycetota</taxon>
        <taxon>Actinomycetes</taxon>
        <taxon>Mycobacteriales</taxon>
        <taxon>Mycobacteriaceae</taxon>
        <taxon>Mycolicibacterium</taxon>
    </lineage>
</organism>
<sequence>MTNMKARAAHWNERYRSVGAEHVSWFEPEPNQSLALVQLVAADHNASVIDIGGGASSLAGCLLERGHTDVSVLDVSKEALDAAKARLPKPELVTWIQADLLEWTPDRRWRIWHDRAVFHFLTEQRDRATYRSLLHRAIEPGGAAIIATFGQDGPTSCSGLPVARYSVEALAAEIGPGFTLIGSGGYDHHTPAGVTQKFAWVVLRAEGTSPN</sequence>